<keyword evidence="6" id="KW-0067">ATP-binding</keyword>
<dbReference type="VEuPathDB" id="VectorBase:LDEU014178"/>
<dbReference type="OrthoDB" id="5132116at2759"/>
<comment type="catalytic activity">
    <reaction evidence="8">
        <text>ATP + H2O = ADP + phosphate + H(+)</text>
        <dbReference type="Rhea" id="RHEA:13065"/>
        <dbReference type="ChEBI" id="CHEBI:15377"/>
        <dbReference type="ChEBI" id="CHEBI:15378"/>
        <dbReference type="ChEBI" id="CHEBI:30616"/>
        <dbReference type="ChEBI" id="CHEBI:43474"/>
        <dbReference type="ChEBI" id="CHEBI:456216"/>
    </reaction>
</comment>
<sequence>ILTENGYSFTTTTEREIAQDIKEKACYVVDDFNQAITSATSSSTHHKKYTLPDGKVIRIGDEQFRCPEALFQPRLLGMESYGIHEITHMSIMRCNIDIHKDMFANILLSGGSTMYSGFAERMLKEITALAPSSHKIKIIAQPER</sequence>
<evidence type="ECO:0000313" key="9">
    <source>
        <dbReference type="EMBL" id="RWS06576.1"/>
    </source>
</evidence>
<dbReference type="SUPFAM" id="SSF53067">
    <property type="entry name" value="Actin-like ATPase domain"/>
    <property type="match status" value="1"/>
</dbReference>
<keyword evidence="3" id="KW-0963">Cytoplasm</keyword>
<dbReference type="GO" id="GO:0005524">
    <property type="term" value="F:ATP binding"/>
    <property type="evidence" value="ECO:0007669"/>
    <property type="project" value="UniProtKB-KW"/>
</dbReference>
<dbReference type="GO" id="GO:0016787">
    <property type="term" value="F:hydrolase activity"/>
    <property type="evidence" value="ECO:0007669"/>
    <property type="project" value="UniProtKB-KW"/>
</dbReference>
<gene>
    <name evidence="9" type="ORF">B4U80_11638</name>
</gene>
<dbReference type="GO" id="GO:0005856">
    <property type="term" value="C:cytoskeleton"/>
    <property type="evidence" value="ECO:0007669"/>
    <property type="project" value="UniProtKB-SubCell"/>
</dbReference>
<evidence type="ECO:0000256" key="2">
    <source>
        <dbReference type="ARBA" id="ARBA00006752"/>
    </source>
</evidence>
<keyword evidence="5" id="KW-0378">Hydrolase</keyword>
<dbReference type="FunFam" id="3.30.420.40:FF:000218">
    <property type="entry name" value="actin, alpha sarcomeric/skeletal-like"/>
    <property type="match status" value="1"/>
</dbReference>
<comment type="similarity">
    <text evidence="2">Belongs to the actin family.</text>
</comment>
<dbReference type="PANTHER" id="PTHR11937">
    <property type="entry name" value="ACTIN"/>
    <property type="match status" value="1"/>
</dbReference>
<keyword evidence="7" id="KW-0206">Cytoskeleton</keyword>
<dbReference type="InterPro" id="IPR043129">
    <property type="entry name" value="ATPase_NBD"/>
</dbReference>
<dbReference type="InterPro" id="IPR004000">
    <property type="entry name" value="Actin"/>
</dbReference>
<evidence type="ECO:0000256" key="7">
    <source>
        <dbReference type="ARBA" id="ARBA00023212"/>
    </source>
</evidence>
<comment type="subcellular location">
    <subcellularLocation>
        <location evidence="1">Cytoplasm</location>
        <location evidence="1">Cytoskeleton</location>
    </subcellularLocation>
</comment>
<evidence type="ECO:0000256" key="8">
    <source>
        <dbReference type="ARBA" id="ARBA00049360"/>
    </source>
</evidence>
<keyword evidence="10" id="KW-1185">Reference proteome</keyword>
<evidence type="ECO:0000256" key="5">
    <source>
        <dbReference type="ARBA" id="ARBA00022801"/>
    </source>
</evidence>
<dbReference type="Pfam" id="PF00022">
    <property type="entry name" value="Actin"/>
    <property type="match status" value="1"/>
</dbReference>
<dbReference type="Gene3D" id="3.30.420.40">
    <property type="match status" value="1"/>
</dbReference>
<proteinExistence type="inferred from homology"/>
<dbReference type="Proteomes" id="UP000288716">
    <property type="component" value="Unassembled WGS sequence"/>
</dbReference>
<accession>A0A443QU85</accession>
<reference evidence="9 10" key="1">
    <citation type="journal article" date="2018" name="Gigascience">
        <title>Genomes of trombidid mites reveal novel predicted allergens and laterally-transferred genes associated with secondary metabolism.</title>
        <authorList>
            <person name="Dong X."/>
            <person name="Chaisiri K."/>
            <person name="Xia D."/>
            <person name="Armstrong S.D."/>
            <person name="Fang Y."/>
            <person name="Donnelly M.J."/>
            <person name="Kadowaki T."/>
            <person name="McGarry J.W."/>
            <person name="Darby A.C."/>
            <person name="Makepeace B.L."/>
        </authorList>
    </citation>
    <scope>NUCLEOTIDE SEQUENCE [LARGE SCALE GENOMIC DNA]</scope>
    <source>
        <strain evidence="9">UoL-UT</strain>
    </source>
</reference>
<name>A0A443QU85_9ACAR</name>
<evidence type="ECO:0000313" key="10">
    <source>
        <dbReference type="Proteomes" id="UP000288716"/>
    </source>
</evidence>
<feature type="non-terminal residue" evidence="9">
    <location>
        <position position="1"/>
    </location>
</feature>
<comment type="caution">
    <text evidence="9">The sequence shown here is derived from an EMBL/GenBank/DDBJ whole genome shotgun (WGS) entry which is preliminary data.</text>
</comment>
<evidence type="ECO:0000256" key="1">
    <source>
        <dbReference type="ARBA" id="ARBA00004245"/>
    </source>
</evidence>
<dbReference type="FunFam" id="3.90.640.10:FF:000047">
    <property type="entry name" value="Actin, alpha skeletal muscle"/>
    <property type="match status" value="1"/>
</dbReference>
<protein>
    <submittedName>
        <fullName evidence="9">Beta-actin-like protein</fullName>
    </submittedName>
</protein>
<evidence type="ECO:0000256" key="3">
    <source>
        <dbReference type="ARBA" id="ARBA00022490"/>
    </source>
</evidence>
<evidence type="ECO:0000256" key="6">
    <source>
        <dbReference type="ARBA" id="ARBA00022840"/>
    </source>
</evidence>
<dbReference type="EMBL" id="NCKV01051943">
    <property type="protein sequence ID" value="RWS06576.1"/>
    <property type="molecule type" value="Genomic_DNA"/>
</dbReference>
<dbReference type="Gene3D" id="3.90.640.10">
    <property type="entry name" value="Actin, Chain A, domain 4"/>
    <property type="match status" value="1"/>
</dbReference>
<keyword evidence="4" id="KW-0547">Nucleotide-binding</keyword>
<dbReference type="AlphaFoldDB" id="A0A443QU85"/>
<organism evidence="9 10">
    <name type="scientific">Leptotrombidium deliense</name>
    <dbReference type="NCBI Taxonomy" id="299467"/>
    <lineage>
        <taxon>Eukaryota</taxon>
        <taxon>Metazoa</taxon>
        <taxon>Ecdysozoa</taxon>
        <taxon>Arthropoda</taxon>
        <taxon>Chelicerata</taxon>
        <taxon>Arachnida</taxon>
        <taxon>Acari</taxon>
        <taxon>Acariformes</taxon>
        <taxon>Trombidiformes</taxon>
        <taxon>Prostigmata</taxon>
        <taxon>Anystina</taxon>
        <taxon>Parasitengona</taxon>
        <taxon>Trombiculoidea</taxon>
        <taxon>Trombiculidae</taxon>
        <taxon>Leptotrombidium</taxon>
    </lineage>
</organism>
<evidence type="ECO:0000256" key="4">
    <source>
        <dbReference type="ARBA" id="ARBA00022741"/>
    </source>
</evidence>
<dbReference type="STRING" id="299467.A0A443QU85"/>